<dbReference type="PANTHER" id="PTHR45737:SF6">
    <property type="entry name" value="VON WILLEBRAND FACTOR A DOMAIN-CONTAINING PROTEIN 5A"/>
    <property type="match status" value="1"/>
</dbReference>
<name>A0A0R3U6N8_MESCO</name>
<dbReference type="OrthoDB" id="6274516at2759"/>
<dbReference type="EMBL" id="UXSR01000402">
    <property type="protein sequence ID" value="VDD76451.1"/>
    <property type="molecule type" value="Genomic_DNA"/>
</dbReference>
<reference evidence="3" key="2">
    <citation type="submission" date="2019-11" db="UniProtKB">
        <authorList>
            <consortium name="WormBaseParasite"/>
        </authorList>
    </citation>
    <scope>IDENTIFICATION</scope>
</reference>
<dbReference type="PANTHER" id="PTHR45737">
    <property type="entry name" value="VON WILLEBRAND FACTOR A DOMAIN-CONTAINING PROTEIN 5A"/>
    <property type="match status" value="1"/>
</dbReference>
<accession>A0A0R3U6N8</accession>
<evidence type="ECO:0000313" key="1">
    <source>
        <dbReference type="EMBL" id="VDD76451.1"/>
    </source>
</evidence>
<dbReference type="Proteomes" id="UP000267029">
    <property type="component" value="Unassembled WGS sequence"/>
</dbReference>
<proteinExistence type="predicted"/>
<dbReference type="AlphaFoldDB" id="A0A0R3U6N8"/>
<reference evidence="1 2" key="1">
    <citation type="submission" date="2018-10" db="EMBL/GenBank/DDBJ databases">
        <authorList>
            <consortium name="Pathogen Informatics"/>
        </authorList>
    </citation>
    <scope>NUCLEOTIDE SEQUENCE [LARGE SCALE GENOMIC DNA]</scope>
</reference>
<gene>
    <name evidence="1" type="ORF">MCOS_LOCUS2454</name>
</gene>
<dbReference type="WBParaSite" id="MCU_008635-RA">
    <property type="protein sequence ID" value="MCU_008635-RA"/>
    <property type="gene ID" value="MCU_008635"/>
</dbReference>
<dbReference type="STRING" id="53468.A0A0R3U6N8"/>
<sequence length="82" mass="9029">MVAKLQSLPVEHSSLGLHRLAAKAQIFELVDKHSALSKDDGGRAELRQQIVDISTNTNVISPFTSFIGVSPDKQDECSWIRP</sequence>
<evidence type="ECO:0000313" key="2">
    <source>
        <dbReference type="Proteomes" id="UP000267029"/>
    </source>
</evidence>
<keyword evidence="2" id="KW-1185">Reference proteome</keyword>
<evidence type="ECO:0000313" key="3">
    <source>
        <dbReference type="WBParaSite" id="MCU_008635-RA"/>
    </source>
</evidence>
<organism evidence="1 2">
    <name type="scientific">Mesocestoides corti</name>
    <name type="common">Flatworm</name>
    <dbReference type="NCBI Taxonomy" id="53468"/>
    <lineage>
        <taxon>Eukaryota</taxon>
        <taxon>Metazoa</taxon>
        <taxon>Spiralia</taxon>
        <taxon>Lophotrochozoa</taxon>
        <taxon>Platyhelminthes</taxon>
        <taxon>Cestoda</taxon>
        <taxon>Eucestoda</taxon>
        <taxon>Cyclophyllidea</taxon>
        <taxon>Mesocestoididae</taxon>
        <taxon>Mesocestoides</taxon>
    </lineage>
</organism>
<protein>
    <submittedName>
        <fullName evidence="1 3">Uncharacterized protein</fullName>
    </submittedName>
</protein>